<comment type="caution">
    <text evidence="1">The sequence shown here is derived from an EMBL/GenBank/DDBJ whole genome shotgun (WGS) entry which is preliminary data.</text>
</comment>
<evidence type="ECO:0000313" key="2">
    <source>
        <dbReference type="Proteomes" id="UP000027154"/>
    </source>
</evidence>
<dbReference type="Proteomes" id="UP000027154">
    <property type="component" value="Unassembled WGS sequence"/>
</dbReference>
<protein>
    <submittedName>
        <fullName evidence="1">Uncharacterized protein</fullName>
    </submittedName>
</protein>
<reference evidence="1 2" key="1">
    <citation type="submission" date="2014-04" db="EMBL/GenBank/DDBJ databases">
        <title>Pseudoalteromonas galatheae sp. nov., isolated from a deep-sea polychaete near Canal Concepcion, Chile.</title>
        <authorList>
            <person name="Machado H.R."/>
            <person name="Gram L."/>
            <person name="Vynne N.G."/>
        </authorList>
    </citation>
    <scope>NUCLEOTIDE SEQUENCE [LARGE SCALE GENOMIC DNA]</scope>
    <source>
        <strain evidence="1 2">KMM216</strain>
    </source>
</reference>
<evidence type="ECO:0000313" key="1">
    <source>
        <dbReference type="EMBL" id="KDC52232.1"/>
    </source>
</evidence>
<name>A0ABD3YBL2_9GAMM</name>
<gene>
    <name evidence="1" type="ORF">DC53_05900</name>
</gene>
<sequence length="232" mass="26115">MYAQLEKPKENKSRVVTNSVVQKKTALLQLKKFTDEANTISSYARAMIPNSGNRTKEVIASNGKSYAGVALIHYLIDKDHAGSWENRTNLAKRATLAVDIKAANCNQFAALAYSEALRTTKADNVSLEYDAHHAYAVAYDNEDKAKPEEQTIIDPWVKTTGLRKDLQTYYKGREGHQKATTKADSGNWYYSQYTEELLKKYGRSVDDEIYNDTAKYGFDLAKEKEKEGAASF</sequence>
<dbReference type="AlphaFoldDB" id="A0ABD3YBL2"/>
<dbReference type="RefSeq" id="WP_033028852.1">
    <property type="nucleotide sequence ID" value="NZ_JJNZ01000017.1"/>
</dbReference>
<dbReference type="EMBL" id="JJNZ01000017">
    <property type="protein sequence ID" value="KDC52232.1"/>
    <property type="molecule type" value="Genomic_DNA"/>
</dbReference>
<accession>A0ABD3YBL2</accession>
<proteinExistence type="predicted"/>
<organism evidence="1 2">
    <name type="scientific">Pseudoalteromonas fuliginea</name>
    <dbReference type="NCBI Taxonomy" id="1872678"/>
    <lineage>
        <taxon>Bacteria</taxon>
        <taxon>Pseudomonadati</taxon>
        <taxon>Pseudomonadota</taxon>
        <taxon>Gammaproteobacteria</taxon>
        <taxon>Alteromonadales</taxon>
        <taxon>Pseudoalteromonadaceae</taxon>
        <taxon>Pseudoalteromonas</taxon>
    </lineage>
</organism>